<keyword evidence="3" id="KW-1185">Reference proteome</keyword>
<reference evidence="2 3" key="1">
    <citation type="submission" date="2023-11" db="EMBL/GenBank/DDBJ databases">
        <title>Paucibacter sp. nov., isolated from fresh soil in Korea.</title>
        <authorList>
            <person name="Le N.T.T."/>
        </authorList>
    </citation>
    <scope>NUCLEOTIDE SEQUENCE [LARGE SCALE GENOMIC DNA]</scope>
    <source>
        <strain evidence="2 3">R3-3</strain>
    </source>
</reference>
<keyword evidence="1" id="KW-0732">Signal</keyword>
<name>A0ABU5DJD7_9BURK</name>
<comment type="caution">
    <text evidence="2">The sequence shown here is derived from an EMBL/GenBank/DDBJ whole genome shotgun (WGS) entry which is preliminary data.</text>
</comment>
<sequence>MVRSKSSLIALVACVGFIGPADAQRSDAVWTVCVPNMPVPPFILNIPEQPERLGTAELLALAAVRASGLRGELAHLPPARCRRLLEAGEADALMVSASGANLDSLQFPRDAKGQVDPTRRLARLNLVWVSRPDSPFEWNGRELVGHAAGSILVGTRSPLLAATAPLAEFGFKVDGAAVTTPQVLRKLMAKRVDIAVVVQAELNAALEADPGLRVLHVLPRPFVSSDFHLAVRKSLPSEQRRRAEAVWAAIARLRNRPEFVAAPSASASTH</sequence>
<evidence type="ECO:0008006" key="4">
    <source>
        <dbReference type="Google" id="ProtNLM"/>
    </source>
</evidence>
<dbReference type="EMBL" id="JAXCLA010000005">
    <property type="protein sequence ID" value="MDY0746413.1"/>
    <property type="molecule type" value="Genomic_DNA"/>
</dbReference>
<dbReference type="SUPFAM" id="SSF53850">
    <property type="entry name" value="Periplasmic binding protein-like II"/>
    <property type="match status" value="1"/>
</dbReference>
<feature type="signal peptide" evidence="1">
    <location>
        <begin position="1"/>
        <end position="23"/>
    </location>
</feature>
<accession>A0ABU5DJD7</accession>
<organism evidence="2 3">
    <name type="scientific">Roseateles agri</name>
    <dbReference type="NCBI Taxonomy" id="3098619"/>
    <lineage>
        <taxon>Bacteria</taxon>
        <taxon>Pseudomonadati</taxon>
        <taxon>Pseudomonadota</taxon>
        <taxon>Betaproteobacteria</taxon>
        <taxon>Burkholderiales</taxon>
        <taxon>Sphaerotilaceae</taxon>
        <taxon>Roseateles</taxon>
    </lineage>
</organism>
<evidence type="ECO:0000313" key="2">
    <source>
        <dbReference type="EMBL" id="MDY0746413.1"/>
    </source>
</evidence>
<dbReference type="Proteomes" id="UP001285263">
    <property type="component" value="Unassembled WGS sequence"/>
</dbReference>
<feature type="chain" id="PRO_5046001022" description="Solute-binding protein family 3/N-terminal domain-containing protein" evidence="1">
    <location>
        <begin position="24"/>
        <end position="270"/>
    </location>
</feature>
<evidence type="ECO:0000313" key="3">
    <source>
        <dbReference type="Proteomes" id="UP001285263"/>
    </source>
</evidence>
<evidence type="ECO:0000256" key="1">
    <source>
        <dbReference type="SAM" id="SignalP"/>
    </source>
</evidence>
<gene>
    <name evidence="2" type="ORF">SNE35_18010</name>
</gene>
<protein>
    <recommendedName>
        <fullName evidence="4">Solute-binding protein family 3/N-terminal domain-containing protein</fullName>
    </recommendedName>
</protein>
<dbReference type="RefSeq" id="WP_320424324.1">
    <property type="nucleotide sequence ID" value="NZ_JAXCLA010000005.1"/>
</dbReference>
<proteinExistence type="predicted"/>